<sequence>MPDILDHEMEVADFWYQGKPLVAGPTLEELKKAAKGELKYDDEDVVAAIVQLMLNCKFRVVLRILEKYKVVQRPLNISPSGWDLDRERRIRAAALYMFHDRVEMDNPCTLCDELDFPYPCPDCFVPKDLIISRPKGHVIKLCTNCIYRLDLNQKCSYRQDEEQA</sequence>
<evidence type="ECO:0000313" key="2">
    <source>
        <dbReference type="Proteomes" id="UP001174997"/>
    </source>
</evidence>
<organism evidence="1 2">
    <name type="scientific">Cercophora samala</name>
    <dbReference type="NCBI Taxonomy" id="330535"/>
    <lineage>
        <taxon>Eukaryota</taxon>
        <taxon>Fungi</taxon>
        <taxon>Dikarya</taxon>
        <taxon>Ascomycota</taxon>
        <taxon>Pezizomycotina</taxon>
        <taxon>Sordariomycetes</taxon>
        <taxon>Sordariomycetidae</taxon>
        <taxon>Sordariales</taxon>
        <taxon>Lasiosphaeriaceae</taxon>
        <taxon>Cercophora</taxon>
    </lineage>
</organism>
<gene>
    <name evidence="1" type="ORF">QBC41DRAFT_332535</name>
</gene>
<dbReference type="AlphaFoldDB" id="A0AA40CV97"/>
<evidence type="ECO:0000313" key="1">
    <source>
        <dbReference type="EMBL" id="KAK0650449.1"/>
    </source>
</evidence>
<comment type="caution">
    <text evidence="1">The sequence shown here is derived from an EMBL/GenBank/DDBJ whole genome shotgun (WGS) entry which is preliminary data.</text>
</comment>
<name>A0AA40CV97_9PEZI</name>
<keyword evidence="2" id="KW-1185">Reference proteome</keyword>
<accession>A0AA40CV97</accession>
<dbReference type="EMBL" id="JAULSY010000351">
    <property type="protein sequence ID" value="KAK0650449.1"/>
    <property type="molecule type" value="Genomic_DNA"/>
</dbReference>
<dbReference type="Proteomes" id="UP001174997">
    <property type="component" value="Unassembled WGS sequence"/>
</dbReference>
<reference evidence="1" key="1">
    <citation type="submission" date="2023-06" db="EMBL/GenBank/DDBJ databases">
        <title>Genome-scale phylogeny and comparative genomics of the fungal order Sordariales.</title>
        <authorList>
            <consortium name="Lawrence Berkeley National Laboratory"/>
            <person name="Hensen N."/>
            <person name="Bonometti L."/>
            <person name="Westerberg I."/>
            <person name="Brannstrom I.O."/>
            <person name="Guillou S."/>
            <person name="Cros-Aarteil S."/>
            <person name="Calhoun S."/>
            <person name="Haridas S."/>
            <person name="Kuo A."/>
            <person name="Mondo S."/>
            <person name="Pangilinan J."/>
            <person name="Riley R."/>
            <person name="Labutti K."/>
            <person name="Andreopoulos B."/>
            <person name="Lipzen A."/>
            <person name="Chen C."/>
            <person name="Yanf M."/>
            <person name="Daum C."/>
            <person name="Ng V."/>
            <person name="Clum A."/>
            <person name="Steindorff A."/>
            <person name="Ohm R."/>
            <person name="Martin F."/>
            <person name="Silar P."/>
            <person name="Natvig D."/>
            <person name="Lalanne C."/>
            <person name="Gautier V."/>
            <person name="Ament-Velasquez S.L."/>
            <person name="Kruys A."/>
            <person name="Hutchinson M.I."/>
            <person name="Powell A.J."/>
            <person name="Barry K."/>
            <person name="Miller A.N."/>
            <person name="Grigoriev I.V."/>
            <person name="Debuchy R."/>
            <person name="Gladieux P."/>
            <person name="Thoren M.H."/>
            <person name="Johannesson H."/>
        </authorList>
    </citation>
    <scope>NUCLEOTIDE SEQUENCE</scope>
    <source>
        <strain evidence="1">CBS 307.81</strain>
    </source>
</reference>
<protein>
    <submittedName>
        <fullName evidence="1">Uncharacterized protein</fullName>
    </submittedName>
</protein>
<proteinExistence type="predicted"/>